<keyword evidence="2" id="KW-1185">Reference proteome</keyword>
<evidence type="ECO:0000313" key="1">
    <source>
        <dbReference type="EMBL" id="KZV84717.1"/>
    </source>
</evidence>
<protein>
    <recommendedName>
        <fullName evidence="3">NAD(P)-binding protein</fullName>
    </recommendedName>
</protein>
<dbReference type="AlphaFoldDB" id="A0A165DJT6"/>
<organism evidence="1 2">
    <name type="scientific">Exidia glandulosa HHB12029</name>
    <dbReference type="NCBI Taxonomy" id="1314781"/>
    <lineage>
        <taxon>Eukaryota</taxon>
        <taxon>Fungi</taxon>
        <taxon>Dikarya</taxon>
        <taxon>Basidiomycota</taxon>
        <taxon>Agaricomycotina</taxon>
        <taxon>Agaricomycetes</taxon>
        <taxon>Auriculariales</taxon>
        <taxon>Exidiaceae</taxon>
        <taxon>Exidia</taxon>
    </lineage>
</organism>
<dbReference type="SUPFAM" id="SSF51735">
    <property type="entry name" value="NAD(P)-binding Rossmann-fold domains"/>
    <property type="match status" value="1"/>
</dbReference>
<accession>A0A165DJT6</accession>
<dbReference type="EMBL" id="KV426213">
    <property type="protein sequence ID" value="KZV84717.1"/>
    <property type="molecule type" value="Genomic_DNA"/>
</dbReference>
<name>A0A165DJT6_EXIGL</name>
<evidence type="ECO:0000313" key="2">
    <source>
        <dbReference type="Proteomes" id="UP000077266"/>
    </source>
</evidence>
<proteinExistence type="predicted"/>
<reference evidence="1 2" key="1">
    <citation type="journal article" date="2016" name="Mol. Biol. Evol.">
        <title>Comparative Genomics of Early-Diverging Mushroom-Forming Fungi Provides Insights into the Origins of Lignocellulose Decay Capabilities.</title>
        <authorList>
            <person name="Nagy L.G."/>
            <person name="Riley R."/>
            <person name="Tritt A."/>
            <person name="Adam C."/>
            <person name="Daum C."/>
            <person name="Floudas D."/>
            <person name="Sun H."/>
            <person name="Yadav J.S."/>
            <person name="Pangilinan J."/>
            <person name="Larsson K.H."/>
            <person name="Matsuura K."/>
            <person name="Barry K."/>
            <person name="Labutti K."/>
            <person name="Kuo R."/>
            <person name="Ohm R.A."/>
            <person name="Bhattacharya S.S."/>
            <person name="Shirouzu T."/>
            <person name="Yoshinaga Y."/>
            <person name="Martin F.M."/>
            <person name="Grigoriev I.V."/>
            <person name="Hibbett D.S."/>
        </authorList>
    </citation>
    <scope>NUCLEOTIDE SEQUENCE [LARGE SCALE GENOMIC DNA]</scope>
    <source>
        <strain evidence="1 2">HHB12029</strain>
    </source>
</reference>
<dbReference type="Gene3D" id="3.40.50.720">
    <property type="entry name" value="NAD(P)-binding Rossmann-like Domain"/>
    <property type="match status" value="1"/>
</dbReference>
<dbReference type="InterPro" id="IPR036291">
    <property type="entry name" value="NAD(P)-bd_dom_sf"/>
</dbReference>
<dbReference type="STRING" id="1314781.A0A165DJT6"/>
<dbReference type="Proteomes" id="UP000077266">
    <property type="component" value="Unassembled WGS sequence"/>
</dbReference>
<sequence length="103" mass="11028">MLLSDGHKVTSLARSRPAEVETLEAIYGTDLLAIEGDLVMLCSARADPATTTSAIRAAISTFGRVDALVFNAATLSPLKRLADVTLEEILTTFNVDVFSRSSR</sequence>
<evidence type="ECO:0008006" key="3">
    <source>
        <dbReference type="Google" id="ProtNLM"/>
    </source>
</evidence>
<gene>
    <name evidence="1" type="ORF">EXIGLDRAFT_776238</name>
</gene>
<dbReference type="OrthoDB" id="9876299at2759"/>
<dbReference type="InParanoid" id="A0A165DJT6"/>